<evidence type="ECO:0000313" key="1">
    <source>
        <dbReference type="EMBL" id="CAK5025603.1"/>
    </source>
</evidence>
<comment type="caution">
    <text evidence="1">The sequence shown here is derived from an EMBL/GenBank/DDBJ whole genome shotgun (WGS) entry which is preliminary data.</text>
</comment>
<dbReference type="EMBL" id="CAVMJV010000004">
    <property type="protein sequence ID" value="CAK5025603.1"/>
    <property type="molecule type" value="Genomic_DNA"/>
</dbReference>
<gene>
    <name evidence="1" type="ORF">MENTE1834_LOCUS5833</name>
</gene>
<reference evidence="1" key="1">
    <citation type="submission" date="2023-11" db="EMBL/GenBank/DDBJ databases">
        <authorList>
            <person name="Poullet M."/>
        </authorList>
    </citation>
    <scope>NUCLEOTIDE SEQUENCE</scope>
    <source>
        <strain evidence="1">E1834</strain>
    </source>
</reference>
<sequence>MEETIKSNKGNVKYEHNGFLYVFHKFNKDGDIKFWRCEFCNTNDFTCKGRLHTDLQGNVLRQVGEHNCPSGAENIGAKRIITTIKKRAIETMETPAILRANTLQNVPTPILAQVPNKQAVKKIIKRARTEIEAPVAVPLNLEDLQIPQHYQIYMRTEAVGEQFLLADSGVYIEGGRQHRILVFGRESYGAWSREMKEIFVDGTFSIAPNFFSQIYAILARFTILISFISFFYFKNRRHNWVLPVLYCLLSNKSQATYERMWVLIRNFWPDFEPNSISMDYEAAAINSIRAIFPMCEIRGCLYHLTHNLKKKLAEEGLTQRYRTDAEFAVMCRMITAVAFLPIQDISIGVMALDSGFMPHELDPIIDWFVINYTGRLRINGTRTEARFPPDIWSVYHRTLDGDSRTNNFAESSHRRLQQAFSCCHPSIWKFIDTLKREQKSRDADMAKCISGEEPPKKARRYREADARILNIVGNYIPINQGNPFQLDPNQHFHFQPIIDFLRGIAYNYQMDQ</sequence>
<protein>
    <submittedName>
        <fullName evidence="1">Uncharacterized protein</fullName>
    </submittedName>
</protein>
<dbReference type="Proteomes" id="UP001497535">
    <property type="component" value="Unassembled WGS sequence"/>
</dbReference>
<keyword evidence="2" id="KW-1185">Reference proteome</keyword>
<organism evidence="1 2">
    <name type="scientific">Meloidogyne enterolobii</name>
    <name type="common">Root-knot nematode worm</name>
    <name type="synonym">Meloidogyne mayaguensis</name>
    <dbReference type="NCBI Taxonomy" id="390850"/>
    <lineage>
        <taxon>Eukaryota</taxon>
        <taxon>Metazoa</taxon>
        <taxon>Ecdysozoa</taxon>
        <taxon>Nematoda</taxon>
        <taxon>Chromadorea</taxon>
        <taxon>Rhabditida</taxon>
        <taxon>Tylenchina</taxon>
        <taxon>Tylenchomorpha</taxon>
        <taxon>Tylenchoidea</taxon>
        <taxon>Meloidogynidae</taxon>
        <taxon>Meloidogyninae</taxon>
        <taxon>Meloidogyne</taxon>
    </lineage>
</organism>
<name>A0ACB0XZU3_MELEN</name>
<proteinExistence type="predicted"/>
<evidence type="ECO:0000313" key="2">
    <source>
        <dbReference type="Proteomes" id="UP001497535"/>
    </source>
</evidence>
<accession>A0ACB0XZU3</accession>